<comment type="cofactor">
    <cofactor evidence="1">
        <name>a divalent metal cation</name>
        <dbReference type="ChEBI" id="CHEBI:60240"/>
    </cofactor>
</comment>
<dbReference type="GO" id="GO:0046872">
    <property type="term" value="F:metal ion binding"/>
    <property type="evidence" value="ECO:0007669"/>
    <property type="project" value="UniProtKB-KW"/>
</dbReference>
<protein>
    <recommendedName>
        <fullName evidence="3">DDE Tnp4 domain-containing protein</fullName>
    </recommendedName>
</protein>
<gene>
    <name evidence="4" type="ORF">CKO25_09375</name>
</gene>
<evidence type="ECO:0000256" key="1">
    <source>
        <dbReference type="ARBA" id="ARBA00001968"/>
    </source>
</evidence>
<reference evidence="4 5" key="1">
    <citation type="journal article" date="2020" name="Microorganisms">
        <title>Osmotic Adaptation and Compatible Solute Biosynthesis of Phototrophic Bacteria as Revealed from Genome Analyses.</title>
        <authorList>
            <person name="Imhoff J.F."/>
            <person name="Rahn T."/>
            <person name="Kunzel S."/>
            <person name="Keller A."/>
            <person name="Neulinger S.C."/>
        </authorList>
    </citation>
    <scope>NUCLEOTIDE SEQUENCE [LARGE SCALE GENOMIC DNA]</scope>
    <source>
        <strain evidence="4 5">DSM 21303</strain>
    </source>
</reference>
<proteinExistence type="predicted"/>
<feature type="domain" description="DDE Tnp4" evidence="3">
    <location>
        <begin position="41"/>
        <end position="100"/>
    </location>
</feature>
<dbReference type="EMBL" id="NRSD01000008">
    <property type="protein sequence ID" value="MBK1644855.1"/>
    <property type="molecule type" value="Genomic_DNA"/>
</dbReference>
<evidence type="ECO:0000313" key="5">
    <source>
        <dbReference type="Proteomes" id="UP001138802"/>
    </source>
</evidence>
<dbReference type="InterPro" id="IPR027806">
    <property type="entry name" value="HARBI1_dom"/>
</dbReference>
<keyword evidence="2" id="KW-0479">Metal-binding</keyword>
<dbReference type="AlphaFoldDB" id="A0A9X1B999"/>
<dbReference type="Pfam" id="PF13359">
    <property type="entry name" value="DDE_Tnp_4"/>
    <property type="match status" value="1"/>
</dbReference>
<name>A0A9X1B999_9GAMM</name>
<dbReference type="Proteomes" id="UP001138802">
    <property type="component" value="Unassembled WGS sequence"/>
</dbReference>
<evidence type="ECO:0000313" key="4">
    <source>
        <dbReference type="EMBL" id="MBK1644855.1"/>
    </source>
</evidence>
<comment type="caution">
    <text evidence="4">The sequence shown here is derived from an EMBL/GenBank/DDBJ whole genome shotgun (WGS) entry which is preliminary data.</text>
</comment>
<evidence type="ECO:0000256" key="2">
    <source>
        <dbReference type="ARBA" id="ARBA00022723"/>
    </source>
</evidence>
<evidence type="ECO:0000259" key="3">
    <source>
        <dbReference type="Pfam" id="PF13359"/>
    </source>
</evidence>
<keyword evidence="5" id="KW-1185">Reference proteome</keyword>
<sequence length="126" mass="14345">MLYSEVLNCALESLNVSPMRTVQLRAEFKNIVKKYSNIIADGTEVACVRPSDDDHQMKRYSGKKRHTVKVLTLTNHDLKLLYMSPVFGGSVHDDKIMKKCFPPNISWFEGMTLRDDLGFLGAVTDY</sequence>
<organism evidence="4 5">
    <name type="scientific">Thiocapsa imhoffii</name>
    <dbReference type="NCBI Taxonomy" id="382777"/>
    <lineage>
        <taxon>Bacteria</taxon>
        <taxon>Pseudomonadati</taxon>
        <taxon>Pseudomonadota</taxon>
        <taxon>Gammaproteobacteria</taxon>
        <taxon>Chromatiales</taxon>
        <taxon>Chromatiaceae</taxon>
        <taxon>Thiocapsa</taxon>
    </lineage>
</organism>
<accession>A0A9X1B999</accession>